<evidence type="ECO:0000256" key="1">
    <source>
        <dbReference type="SAM" id="SignalP"/>
    </source>
</evidence>
<keyword evidence="1" id="KW-0732">Signal</keyword>
<evidence type="ECO:0008006" key="4">
    <source>
        <dbReference type="Google" id="ProtNLM"/>
    </source>
</evidence>
<accession>A0A6A4HG41</accession>
<gene>
    <name evidence="2" type="ORF">BT96DRAFT_921515</name>
</gene>
<proteinExistence type="predicted"/>
<feature type="chain" id="PRO_5025515494" description="SGNH domain-containing protein" evidence="1">
    <location>
        <begin position="28"/>
        <end position="509"/>
    </location>
</feature>
<dbReference type="AlphaFoldDB" id="A0A6A4HG41"/>
<protein>
    <recommendedName>
        <fullName evidence="4">SGNH domain-containing protein</fullName>
    </recommendedName>
</protein>
<dbReference type="EMBL" id="ML769497">
    <property type="protein sequence ID" value="KAE9397449.1"/>
    <property type="molecule type" value="Genomic_DNA"/>
</dbReference>
<keyword evidence="3" id="KW-1185">Reference proteome</keyword>
<evidence type="ECO:0000313" key="2">
    <source>
        <dbReference type="EMBL" id="KAE9397449.1"/>
    </source>
</evidence>
<organism evidence="2 3">
    <name type="scientific">Gymnopus androsaceus JB14</name>
    <dbReference type="NCBI Taxonomy" id="1447944"/>
    <lineage>
        <taxon>Eukaryota</taxon>
        <taxon>Fungi</taxon>
        <taxon>Dikarya</taxon>
        <taxon>Basidiomycota</taxon>
        <taxon>Agaricomycotina</taxon>
        <taxon>Agaricomycetes</taxon>
        <taxon>Agaricomycetidae</taxon>
        <taxon>Agaricales</taxon>
        <taxon>Marasmiineae</taxon>
        <taxon>Omphalotaceae</taxon>
        <taxon>Gymnopus</taxon>
    </lineage>
</organism>
<name>A0A6A4HG41_9AGAR</name>
<feature type="signal peptide" evidence="1">
    <location>
        <begin position="1"/>
        <end position="27"/>
    </location>
</feature>
<reference evidence="2" key="1">
    <citation type="journal article" date="2019" name="Environ. Microbiol.">
        <title>Fungal ecological strategies reflected in gene transcription - a case study of two litter decomposers.</title>
        <authorList>
            <person name="Barbi F."/>
            <person name="Kohler A."/>
            <person name="Barry K."/>
            <person name="Baskaran P."/>
            <person name="Daum C."/>
            <person name="Fauchery L."/>
            <person name="Ihrmark K."/>
            <person name="Kuo A."/>
            <person name="LaButti K."/>
            <person name="Lipzen A."/>
            <person name="Morin E."/>
            <person name="Grigoriev I.V."/>
            <person name="Henrissat B."/>
            <person name="Lindahl B."/>
            <person name="Martin F."/>
        </authorList>
    </citation>
    <scope>NUCLEOTIDE SEQUENCE</scope>
    <source>
        <strain evidence="2">JB14</strain>
    </source>
</reference>
<evidence type="ECO:0000313" key="3">
    <source>
        <dbReference type="Proteomes" id="UP000799118"/>
    </source>
</evidence>
<sequence>MLRSTRWIVCLFTILIITLTLFHSSESLHQPALKYYNHYLSSASSFPPSCPSVYDIGRPPLDHKEQKCTQLQSRIPEFNAEICIDPGTCNEFTIHIWRVDQTECRNSEAVPDPSFIPEISEWMRTQRGPDSFYIRTDGAERYAKVLGKYEGNCSYVYDVRVKNPGDILLQTWWTYGKYEGFSEIYDIWPEMHLLPVFEPLTLKGCSPECAAKSDVIPSMSRKVTVIPAPPTSWKDALPACDGPDPILGSYIPLHPLDRLYPLYTNPEPFGVPVVGRYGFVPESCVWRHAGMRFGDHTACMQKKRKIFFIGDSHGRVAYDGVVHRLSGKNNVMTESEKIGNKFANVGNLDFEFLWDPRGSEFIGNPDRCNKLGNADVVVTSLGSHWANINVSDYLNEVPVIMNLLTECPYVPTTDAPSRTFIFLTLPAGPQRQDEWAQRSKDHRTNIRSAYVTDAALKMAKDLGWSAVDHYSLTLPFSMEALSVDMAHYLNNDALDPVLDEVIGKSGLCG</sequence>
<dbReference type="Proteomes" id="UP000799118">
    <property type="component" value="Unassembled WGS sequence"/>
</dbReference>
<dbReference type="OrthoDB" id="3176531at2759"/>